<dbReference type="AlphaFoldDB" id="A0A815CXA5"/>
<proteinExistence type="predicted"/>
<feature type="compositionally biased region" description="Low complexity" evidence="1">
    <location>
        <begin position="83"/>
        <end position="100"/>
    </location>
</feature>
<gene>
    <name evidence="2" type="ORF">SEV965_LOCUS25732</name>
</gene>
<accession>A0A815CXA5</accession>
<protein>
    <submittedName>
        <fullName evidence="2">Uncharacterized protein</fullName>
    </submittedName>
</protein>
<evidence type="ECO:0000256" key="1">
    <source>
        <dbReference type="SAM" id="MobiDB-lite"/>
    </source>
</evidence>
<dbReference type="EMBL" id="CAJNOU010002105">
    <property type="protein sequence ID" value="CAF1290272.1"/>
    <property type="molecule type" value="Genomic_DNA"/>
</dbReference>
<name>A0A815CXA5_9BILA</name>
<feature type="region of interest" description="Disordered" evidence="1">
    <location>
        <begin position="77"/>
        <end position="104"/>
    </location>
</feature>
<organism evidence="2 3">
    <name type="scientific">Rotaria sordida</name>
    <dbReference type="NCBI Taxonomy" id="392033"/>
    <lineage>
        <taxon>Eukaryota</taxon>
        <taxon>Metazoa</taxon>
        <taxon>Spiralia</taxon>
        <taxon>Gnathifera</taxon>
        <taxon>Rotifera</taxon>
        <taxon>Eurotatoria</taxon>
        <taxon>Bdelloidea</taxon>
        <taxon>Philodinida</taxon>
        <taxon>Philodinidae</taxon>
        <taxon>Rotaria</taxon>
    </lineage>
</organism>
<dbReference type="Proteomes" id="UP000663889">
    <property type="component" value="Unassembled WGS sequence"/>
</dbReference>
<sequence>MSNNESETLEERLAKRRLLHRRRLLDNKNSSVESEIIPINRSPTTTQSLDRQSNKRLTRTTFVDEHKTSLPTIQNSELLPNENTNSKSNYISSNNKTNSTPLPSRLSKYQCFDSENEKQISSNALSINDEQQQNEKFIINNNTVSSTLLPMISSTTIEKSNPIQQEIDKDSSSHQDKKPVVIKENLSSIFRPIIPLTTTEKSNSIVHETRENPTSNQIKDHSHTTFDYPLRYPRPNTDHSQQQFNFTPLDSKSVARAKSEEIISTNKSKQQLTDSKYPKLNLLALPYLFNRRMIAAGLAPMSSFDYEQPQRKTVWD</sequence>
<reference evidence="2" key="1">
    <citation type="submission" date="2021-02" db="EMBL/GenBank/DDBJ databases">
        <authorList>
            <person name="Nowell W R."/>
        </authorList>
    </citation>
    <scope>NUCLEOTIDE SEQUENCE</scope>
</reference>
<comment type="caution">
    <text evidence="2">The sequence shown here is derived from an EMBL/GenBank/DDBJ whole genome shotgun (WGS) entry which is preliminary data.</text>
</comment>
<evidence type="ECO:0000313" key="3">
    <source>
        <dbReference type="Proteomes" id="UP000663889"/>
    </source>
</evidence>
<evidence type="ECO:0000313" key="2">
    <source>
        <dbReference type="EMBL" id="CAF1290272.1"/>
    </source>
</evidence>